<dbReference type="OrthoDB" id="446113at2759"/>
<name>A0A517LGV6_9PEZI</name>
<accession>A0A517LGV6</accession>
<dbReference type="AlphaFoldDB" id="A0A517LGV6"/>
<proteinExistence type="predicted"/>
<protein>
    <submittedName>
        <fullName evidence="1">Uncharacterized protein</fullName>
    </submittedName>
</protein>
<dbReference type="Proteomes" id="UP000316270">
    <property type="component" value="Chromosome 12"/>
</dbReference>
<evidence type="ECO:0000313" key="2">
    <source>
        <dbReference type="Proteomes" id="UP000316270"/>
    </source>
</evidence>
<evidence type="ECO:0000313" key="1">
    <source>
        <dbReference type="EMBL" id="QDS74867.1"/>
    </source>
</evidence>
<gene>
    <name evidence="1" type="ORF">FKW77_003401</name>
</gene>
<reference evidence="1 2" key="1">
    <citation type="submission" date="2019-07" db="EMBL/GenBank/DDBJ databases">
        <title>Finished genome of Venturia effusa.</title>
        <authorList>
            <person name="Young C.A."/>
            <person name="Cox M.P."/>
            <person name="Ganley A.R.D."/>
            <person name="David W.J."/>
        </authorList>
    </citation>
    <scope>NUCLEOTIDE SEQUENCE [LARGE SCALE GENOMIC DNA]</scope>
    <source>
        <strain evidence="2">albino</strain>
    </source>
</reference>
<keyword evidence="2" id="KW-1185">Reference proteome</keyword>
<dbReference type="EMBL" id="CP042196">
    <property type="protein sequence ID" value="QDS74867.1"/>
    <property type="molecule type" value="Genomic_DNA"/>
</dbReference>
<sequence length="101" mass="11388">MKSLMERSQNLAAAKKEAAIAKVPIVATPRREAPPHMPSASRYIKLHNVFDVRKVFVRKSAKIMSDPISFADDFEQQRALTEMQGVYCVGWPMQQGKTRVA</sequence>
<organism evidence="1 2">
    <name type="scientific">Venturia effusa</name>
    <dbReference type="NCBI Taxonomy" id="50376"/>
    <lineage>
        <taxon>Eukaryota</taxon>
        <taxon>Fungi</taxon>
        <taxon>Dikarya</taxon>
        <taxon>Ascomycota</taxon>
        <taxon>Pezizomycotina</taxon>
        <taxon>Dothideomycetes</taxon>
        <taxon>Pleosporomycetidae</taxon>
        <taxon>Venturiales</taxon>
        <taxon>Venturiaceae</taxon>
        <taxon>Venturia</taxon>
    </lineage>
</organism>